<accession>A0A1I8BZZ6</accession>
<protein>
    <submittedName>
        <fullName evidence="2">Ankyrin repeat protein</fullName>
    </submittedName>
</protein>
<organism evidence="1 2">
    <name type="scientific">Meloidogyne hapla</name>
    <name type="common">Root-knot nematode worm</name>
    <dbReference type="NCBI Taxonomy" id="6305"/>
    <lineage>
        <taxon>Eukaryota</taxon>
        <taxon>Metazoa</taxon>
        <taxon>Ecdysozoa</taxon>
        <taxon>Nematoda</taxon>
        <taxon>Chromadorea</taxon>
        <taxon>Rhabditida</taxon>
        <taxon>Tylenchina</taxon>
        <taxon>Tylenchomorpha</taxon>
        <taxon>Tylenchoidea</taxon>
        <taxon>Meloidogynidae</taxon>
        <taxon>Meloidogyninae</taxon>
        <taxon>Meloidogyne</taxon>
    </lineage>
</organism>
<dbReference type="Proteomes" id="UP000095281">
    <property type="component" value="Unplaced"/>
</dbReference>
<reference evidence="2" key="1">
    <citation type="submission" date="2016-11" db="UniProtKB">
        <authorList>
            <consortium name="WormBaseParasite"/>
        </authorList>
    </citation>
    <scope>IDENTIFICATION</scope>
</reference>
<keyword evidence="1" id="KW-1185">Reference proteome</keyword>
<name>A0A1I8BZZ6_MELHA</name>
<dbReference type="WBParaSite" id="MhA1_Contig795.frz3.gene7">
    <property type="protein sequence ID" value="MhA1_Contig795.frz3.gene7"/>
    <property type="gene ID" value="MhA1_Contig795.frz3.gene7"/>
</dbReference>
<evidence type="ECO:0000313" key="1">
    <source>
        <dbReference type="Proteomes" id="UP000095281"/>
    </source>
</evidence>
<sequence length="174" mass="19774">MELIIRLLLSTCKNEYHLEQAIEKCIIMKKNELAIYYLLNNDKTINNSKYSKEDLLKFNAFRACLLSANFDSENSKCLVKLTATNLIASNFISGFNRSYVHKATVIGSGGALLLATKCGKDVILVGQLKSNGTYSRRRPSSEAKFIEQKRKLSNSLCQNRKDKEENNSIFHRNK</sequence>
<proteinExistence type="predicted"/>
<evidence type="ECO:0000313" key="2">
    <source>
        <dbReference type="WBParaSite" id="MhA1_Contig795.frz3.gene7"/>
    </source>
</evidence>
<dbReference type="AlphaFoldDB" id="A0A1I8BZZ6"/>